<evidence type="ECO:0000313" key="2">
    <source>
        <dbReference type="Proteomes" id="UP001291623"/>
    </source>
</evidence>
<dbReference type="GO" id="GO:0004497">
    <property type="term" value="F:monooxygenase activity"/>
    <property type="evidence" value="ECO:0007669"/>
    <property type="project" value="InterPro"/>
</dbReference>
<dbReference type="Gene3D" id="1.10.630.10">
    <property type="entry name" value="Cytochrome P450"/>
    <property type="match status" value="1"/>
</dbReference>
<evidence type="ECO:0000313" key="1">
    <source>
        <dbReference type="EMBL" id="KAK4359575.1"/>
    </source>
</evidence>
<name>A0AAE1VGG5_9SOLA</name>
<dbReference type="AlphaFoldDB" id="A0AAE1VGG5"/>
<keyword evidence="2" id="KW-1185">Reference proteome</keyword>
<reference evidence="1" key="1">
    <citation type="submission" date="2023-12" db="EMBL/GenBank/DDBJ databases">
        <title>Genome assembly of Anisodus tanguticus.</title>
        <authorList>
            <person name="Wang Y.-J."/>
        </authorList>
    </citation>
    <scope>NUCLEOTIDE SEQUENCE</scope>
    <source>
        <strain evidence="1">KB-2021</strain>
        <tissue evidence="1">Leaf</tissue>
    </source>
</reference>
<dbReference type="InterPro" id="IPR036396">
    <property type="entry name" value="Cyt_P450_sf"/>
</dbReference>
<gene>
    <name evidence="1" type="ORF">RND71_021804</name>
</gene>
<dbReference type="SUPFAM" id="SSF48264">
    <property type="entry name" value="Cytochrome P450"/>
    <property type="match status" value="1"/>
</dbReference>
<comment type="caution">
    <text evidence="1">The sequence shown here is derived from an EMBL/GenBank/DDBJ whole genome shotgun (WGS) entry which is preliminary data.</text>
</comment>
<dbReference type="EMBL" id="JAVYJV010000011">
    <property type="protein sequence ID" value="KAK4359575.1"/>
    <property type="molecule type" value="Genomic_DNA"/>
</dbReference>
<dbReference type="GO" id="GO:0005506">
    <property type="term" value="F:iron ion binding"/>
    <property type="evidence" value="ECO:0007669"/>
    <property type="project" value="InterPro"/>
</dbReference>
<dbReference type="GO" id="GO:0020037">
    <property type="term" value="F:heme binding"/>
    <property type="evidence" value="ECO:0007669"/>
    <property type="project" value="InterPro"/>
</dbReference>
<dbReference type="Pfam" id="PF00067">
    <property type="entry name" value="p450"/>
    <property type="match status" value="1"/>
</dbReference>
<dbReference type="GO" id="GO:0016705">
    <property type="term" value="F:oxidoreductase activity, acting on paired donors, with incorporation or reduction of molecular oxygen"/>
    <property type="evidence" value="ECO:0007669"/>
    <property type="project" value="InterPro"/>
</dbReference>
<protein>
    <submittedName>
        <fullName evidence="1">Uncharacterized protein</fullName>
    </submittedName>
</protein>
<organism evidence="1 2">
    <name type="scientific">Anisodus tanguticus</name>
    <dbReference type="NCBI Taxonomy" id="243964"/>
    <lineage>
        <taxon>Eukaryota</taxon>
        <taxon>Viridiplantae</taxon>
        <taxon>Streptophyta</taxon>
        <taxon>Embryophyta</taxon>
        <taxon>Tracheophyta</taxon>
        <taxon>Spermatophyta</taxon>
        <taxon>Magnoliopsida</taxon>
        <taxon>eudicotyledons</taxon>
        <taxon>Gunneridae</taxon>
        <taxon>Pentapetalae</taxon>
        <taxon>asterids</taxon>
        <taxon>lamiids</taxon>
        <taxon>Solanales</taxon>
        <taxon>Solanaceae</taxon>
        <taxon>Solanoideae</taxon>
        <taxon>Hyoscyameae</taxon>
        <taxon>Anisodus</taxon>
    </lineage>
</organism>
<sequence length="67" mass="7894">MEVTKFWSPKSEELLTGDMLKEMKYVEVVAFEVLRFRPPTPMVPHLTSEDTYVGMRESDFRRIDALI</sequence>
<dbReference type="InterPro" id="IPR001128">
    <property type="entry name" value="Cyt_P450"/>
</dbReference>
<accession>A0AAE1VGG5</accession>
<dbReference type="Proteomes" id="UP001291623">
    <property type="component" value="Unassembled WGS sequence"/>
</dbReference>
<proteinExistence type="predicted"/>